<organism evidence="1">
    <name type="scientific">Helicotheca tamesis</name>
    <dbReference type="NCBI Taxonomy" id="374047"/>
    <lineage>
        <taxon>Eukaryota</taxon>
        <taxon>Sar</taxon>
        <taxon>Stramenopiles</taxon>
        <taxon>Ochrophyta</taxon>
        <taxon>Bacillariophyta</taxon>
        <taxon>Mediophyceae</taxon>
        <taxon>Lithodesmiophycidae</taxon>
        <taxon>Lithodesmiales</taxon>
        <taxon>Lithodesmiaceae</taxon>
        <taxon>Helicotheca</taxon>
    </lineage>
</organism>
<dbReference type="InterPro" id="IPR045287">
    <property type="entry name" value="PAB"/>
</dbReference>
<dbReference type="AlphaFoldDB" id="A0A7S2I2B2"/>
<proteinExistence type="predicted"/>
<protein>
    <submittedName>
        <fullName evidence="1">Uncharacterized protein</fullName>
    </submittedName>
</protein>
<name>A0A7S2I2B2_9STRA</name>
<dbReference type="PANTHER" id="PTHR35115:SF1">
    <property type="entry name" value="PROTEIN IN CHLOROPLAST ATPASE BIOGENESIS, CHLOROPLASTIC"/>
    <property type="match status" value="1"/>
</dbReference>
<accession>A0A7S2I2B2</accession>
<dbReference type="EMBL" id="HBGV01014836">
    <property type="protein sequence ID" value="CAD9506965.1"/>
    <property type="molecule type" value="Transcribed_RNA"/>
</dbReference>
<evidence type="ECO:0000313" key="1">
    <source>
        <dbReference type="EMBL" id="CAD9506965.1"/>
    </source>
</evidence>
<gene>
    <name evidence="1" type="ORF">HTAM1171_LOCUS9143</name>
</gene>
<dbReference type="PANTHER" id="PTHR35115">
    <property type="entry name" value="CYCLIN DELTA-3"/>
    <property type="match status" value="1"/>
</dbReference>
<sequence>MAIGRRPSILSCLTAAASLCISNSRSSVTAFTTTTTRTTNSLARNFGGDVAFIPRCSSVLYMSTSSSSTAEEEAAIENGISRIETLRTILSKYGAPGSEGCLLGGDDVDDDAIVPVTDYSDPDLLNLHPHLYPLARSTKSGNYICALRRAYADDADYESSSDAPWPIVEAKLNAPGMKLLALNSEHLMRRIACEADDSGNGEEIVAIYNKGLGEGTLNDLGLDTPYESGDVAKLGYGAAKYALLRVGPFPDLYEQMSQQHVSRGDESSSLIAAEAANGKFPGFGSTFASYAKLLSSLPNRDEETKDAARMCLRLPLPSMGLTEEEFAEISRLAVLADEDDSTEEAIAKMQIFYEKIRKHEEEQNSGDDAGKTPEQVAIDDGNYLLDTTSLTGSKWSEVRPQLAEIYLAAGKEDMAKFVNPN</sequence>
<reference evidence="1" key="1">
    <citation type="submission" date="2021-01" db="EMBL/GenBank/DDBJ databases">
        <authorList>
            <person name="Corre E."/>
            <person name="Pelletier E."/>
            <person name="Niang G."/>
            <person name="Scheremetjew M."/>
            <person name="Finn R."/>
            <person name="Kale V."/>
            <person name="Holt S."/>
            <person name="Cochrane G."/>
            <person name="Meng A."/>
            <person name="Brown T."/>
            <person name="Cohen L."/>
        </authorList>
    </citation>
    <scope>NUCLEOTIDE SEQUENCE</scope>
    <source>
        <strain evidence="1">CCMP826</strain>
    </source>
</reference>